<dbReference type="GO" id="GO:0006412">
    <property type="term" value="P:translation"/>
    <property type="evidence" value="ECO:0007669"/>
    <property type="project" value="InterPro"/>
</dbReference>
<feature type="compositionally biased region" description="Basic and acidic residues" evidence="4">
    <location>
        <begin position="134"/>
        <end position="143"/>
    </location>
</feature>
<evidence type="ECO:0008006" key="7">
    <source>
        <dbReference type="Google" id="ProtNLM"/>
    </source>
</evidence>
<name>A0AAV0ZIX4_VICFA</name>
<dbReference type="PANTHER" id="PTHR19970:SF0">
    <property type="entry name" value="LARGE RIBOSOMAL SUBUNIT PROTEIN EL39"/>
    <property type="match status" value="1"/>
</dbReference>
<dbReference type="InterPro" id="IPR023626">
    <property type="entry name" value="Ribosomal_eL39_dom_sf"/>
</dbReference>
<evidence type="ECO:0000256" key="4">
    <source>
        <dbReference type="SAM" id="MobiDB-lite"/>
    </source>
</evidence>
<reference evidence="5 6" key="1">
    <citation type="submission" date="2023-01" db="EMBL/GenBank/DDBJ databases">
        <authorList>
            <person name="Kreplak J."/>
        </authorList>
    </citation>
    <scope>NUCLEOTIDE SEQUENCE [LARGE SCALE GENOMIC DNA]</scope>
</reference>
<dbReference type="PANTHER" id="PTHR19970">
    <property type="entry name" value="RIBOSOMAL PROTEIN L39E"/>
    <property type="match status" value="1"/>
</dbReference>
<dbReference type="GO" id="GO:0003735">
    <property type="term" value="F:structural constituent of ribosome"/>
    <property type="evidence" value="ECO:0007669"/>
    <property type="project" value="InterPro"/>
</dbReference>
<evidence type="ECO:0000313" key="5">
    <source>
        <dbReference type="EMBL" id="CAI8598595.1"/>
    </source>
</evidence>
<dbReference type="FunFam" id="1.10.1620.10:FF:000001">
    <property type="entry name" value="60S ribosomal protein-like L39"/>
    <property type="match status" value="1"/>
</dbReference>
<protein>
    <recommendedName>
        <fullName evidence="7">Non-specific serine/threonine protein kinase</fullName>
    </recommendedName>
</protein>
<keyword evidence="2" id="KW-0689">Ribosomal protein</keyword>
<evidence type="ECO:0000256" key="2">
    <source>
        <dbReference type="ARBA" id="ARBA00022980"/>
    </source>
</evidence>
<sequence length="247" mass="27750">MPSHKTFMIKKKLAKKMRQNRPIPYWIRMRTDNTIRRLKGGNSPHWTFVEVVVVESTKKLSTLSQFDDKPDYTFLKRLFRDLFIREGFQFDYVFDWTILKYQQSQIATPPSRAVGSGAGPSSGIPPAVVSAADRPTRGEEGRHTGWSSSDPARRRTSGPIANDVNLSRQKAPVPSDSTASKDAMLSSSNFFQHHQFTVTHLLLTNLIPLWHTSISSPSSLPLRLDSLLISGLCTHFKCVTSSPPQVP</sequence>
<evidence type="ECO:0000256" key="1">
    <source>
        <dbReference type="ARBA" id="ARBA00009339"/>
    </source>
</evidence>
<accession>A0AAV0ZIX4</accession>
<dbReference type="AlphaFoldDB" id="A0AAV0ZIX4"/>
<organism evidence="5 6">
    <name type="scientific">Vicia faba</name>
    <name type="common">Broad bean</name>
    <name type="synonym">Faba vulgaris</name>
    <dbReference type="NCBI Taxonomy" id="3906"/>
    <lineage>
        <taxon>Eukaryota</taxon>
        <taxon>Viridiplantae</taxon>
        <taxon>Streptophyta</taxon>
        <taxon>Embryophyta</taxon>
        <taxon>Tracheophyta</taxon>
        <taxon>Spermatophyta</taxon>
        <taxon>Magnoliopsida</taxon>
        <taxon>eudicotyledons</taxon>
        <taxon>Gunneridae</taxon>
        <taxon>Pentapetalae</taxon>
        <taxon>rosids</taxon>
        <taxon>fabids</taxon>
        <taxon>Fabales</taxon>
        <taxon>Fabaceae</taxon>
        <taxon>Papilionoideae</taxon>
        <taxon>50 kb inversion clade</taxon>
        <taxon>NPAAA clade</taxon>
        <taxon>Hologalegina</taxon>
        <taxon>IRL clade</taxon>
        <taxon>Fabeae</taxon>
        <taxon>Vicia</taxon>
    </lineage>
</organism>
<evidence type="ECO:0000313" key="6">
    <source>
        <dbReference type="Proteomes" id="UP001157006"/>
    </source>
</evidence>
<keyword evidence="3" id="KW-0687">Ribonucleoprotein</keyword>
<dbReference type="Gene3D" id="1.10.1620.10">
    <property type="entry name" value="Ribosomal protein L39e"/>
    <property type="match status" value="1"/>
</dbReference>
<gene>
    <name evidence="5" type="ORF">VFH_II135080</name>
</gene>
<feature type="compositionally biased region" description="Low complexity" evidence="4">
    <location>
        <begin position="109"/>
        <end position="127"/>
    </location>
</feature>
<keyword evidence="6" id="KW-1185">Reference proteome</keyword>
<dbReference type="Proteomes" id="UP001157006">
    <property type="component" value="Chromosome 2"/>
</dbReference>
<dbReference type="SUPFAM" id="SSF48662">
    <property type="entry name" value="Ribosomal protein L39e"/>
    <property type="match status" value="1"/>
</dbReference>
<dbReference type="InterPro" id="IPR000077">
    <property type="entry name" value="Ribosomal_eL39"/>
</dbReference>
<dbReference type="EMBL" id="OX451737">
    <property type="protein sequence ID" value="CAI8598595.1"/>
    <property type="molecule type" value="Genomic_DNA"/>
</dbReference>
<evidence type="ECO:0000256" key="3">
    <source>
        <dbReference type="ARBA" id="ARBA00023274"/>
    </source>
</evidence>
<proteinExistence type="inferred from homology"/>
<feature type="region of interest" description="Disordered" evidence="4">
    <location>
        <begin position="109"/>
        <end position="180"/>
    </location>
</feature>
<dbReference type="GO" id="GO:0022625">
    <property type="term" value="C:cytosolic large ribosomal subunit"/>
    <property type="evidence" value="ECO:0007669"/>
    <property type="project" value="TreeGrafter"/>
</dbReference>
<comment type="similarity">
    <text evidence="1">Belongs to the eukaryotic ribosomal protein eL39 family.</text>
</comment>
<dbReference type="Gene3D" id="1.10.510.10">
    <property type="entry name" value="Transferase(Phosphotransferase) domain 1"/>
    <property type="match status" value="1"/>
</dbReference>
<dbReference type="Pfam" id="PF00832">
    <property type="entry name" value="Ribosomal_L39"/>
    <property type="match status" value="1"/>
</dbReference>